<dbReference type="SFLD" id="SFLDG00002">
    <property type="entry name" value="C1.7:_P-type_atpase_like"/>
    <property type="match status" value="1"/>
</dbReference>
<keyword evidence="7 11" id="KW-0067">ATP-binding</keyword>
<dbReference type="GO" id="GO:0016887">
    <property type="term" value="F:ATP hydrolysis activity"/>
    <property type="evidence" value="ECO:0007669"/>
    <property type="project" value="InterPro"/>
</dbReference>
<comment type="similarity">
    <text evidence="2 11">Belongs to the cation transport ATPase (P-type) (TC 3.A.3) family. Type IB subfamily.</text>
</comment>
<evidence type="ECO:0000313" key="15">
    <source>
        <dbReference type="Proteomes" id="UP000673447"/>
    </source>
</evidence>
<feature type="transmembrane region" description="Helical" evidence="11">
    <location>
        <begin position="788"/>
        <end position="807"/>
    </location>
</feature>
<dbReference type="InterPro" id="IPR012348">
    <property type="entry name" value="RNR-like"/>
</dbReference>
<evidence type="ECO:0000256" key="11">
    <source>
        <dbReference type="RuleBase" id="RU362081"/>
    </source>
</evidence>
<dbReference type="Pfam" id="PF04945">
    <property type="entry name" value="YHS"/>
    <property type="match status" value="1"/>
</dbReference>
<dbReference type="AlphaFoldDB" id="A0A940X4H6"/>
<dbReference type="GO" id="GO:0005886">
    <property type="term" value="C:plasma membrane"/>
    <property type="evidence" value="ECO:0007669"/>
    <property type="project" value="UniProtKB-SubCell"/>
</dbReference>
<dbReference type="PANTHER" id="PTHR43520">
    <property type="entry name" value="ATP7, ISOFORM B"/>
    <property type="match status" value="1"/>
</dbReference>
<dbReference type="Gene3D" id="1.10.620.20">
    <property type="entry name" value="Ribonucleotide Reductase, subunit A"/>
    <property type="match status" value="1"/>
</dbReference>
<keyword evidence="15" id="KW-1185">Reference proteome</keyword>
<dbReference type="Gene3D" id="3.40.1110.10">
    <property type="entry name" value="Calcium-transporting ATPase, cytoplasmic domain N"/>
    <property type="match status" value="1"/>
</dbReference>
<dbReference type="SUPFAM" id="SSF81653">
    <property type="entry name" value="Calcium ATPase, transduction domain A"/>
    <property type="match status" value="1"/>
</dbReference>
<keyword evidence="5 11" id="KW-0479">Metal-binding</keyword>
<dbReference type="InterPro" id="IPR001757">
    <property type="entry name" value="P_typ_ATPase"/>
</dbReference>
<evidence type="ECO:0000256" key="10">
    <source>
        <dbReference type="ARBA" id="ARBA00023136"/>
    </source>
</evidence>
<evidence type="ECO:0000256" key="4">
    <source>
        <dbReference type="ARBA" id="ARBA00022692"/>
    </source>
</evidence>
<keyword evidence="10 11" id="KW-0472">Membrane</keyword>
<keyword evidence="3 11" id="KW-1003">Cell membrane</keyword>
<proteinExistence type="inferred from homology"/>
<sequence length="835" mass="88346">MNTPDPSKHPHHHHHDPKQGCCSSDAKTSASTQAAHDDHGAAHGCCSAKKADAANANLVTDPVCGMQVDPATTPHHADHEGSEYHFCSARCREKFVAEPGRYLAPKPAAPVAMPKGTTYTCPMHPQIRQEGPGTCPICGMALEPEMPSLEEEENPELKDFTRRFWWTLPLSVVVFLLAMFGNRIASLDMGTRTWLELALSAPVVLWAGWPFFERCVQSIRNRSPNMWTLIGVGVAAAFGYSVVATVAPGIFPDSFREHGRVGVYFEAAAVIVSLTLLGQLLELRARSKTSAAIKALLGLAPKTARRINDRGDEEDVPLEHVHVGDRLRVRPGEKVPVDGIVLEGRSSLDESMLTGEPIPVEKTAGGQVIGATLNGTGSLVIRAEKIGSETVLAQIVQLVAQAQRSRAPMQRMADRVAFWFVLAVFAVALLTFFGWGLFGPEPSWTYAVLNAVSVLIIACPCALGLATPMSIMVATGRAAHAGVLFRDAEAIENLRRIDTLVVDKTGTLTEGKPAFRDCLVAQGFENDQVLRWAASLEQGSEHPLAEAILAEARQRNLPLEKADGFDSVTGQGVRGRVEGHDLVLGNQALMSSVGADVAPLADAVERLRGQGASVMFLAADGRLAGAIAVADPVKPTTLPALNELRAAGLHIVMASGDAQATAEAVGRTLGIDDVRGNVKPQDKAELVQALKAQGKRVAMAGDGINDAPALAAADVGIAMGTGTDVAMSSAQVTLVKGDLRRILQARAISEETVANMKQNLGFAFLYNAIGVPVAAGVLYPVFGLLLSPMIAALAMSLSSVSVVANALRLAKMRADVSASISHRHAASTSGGASCH</sequence>
<dbReference type="Pfam" id="PF00702">
    <property type="entry name" value="Hydrolase"/>
    <property type="match status" value="1"/>
</dbReference>
<evidence type="ECO:0000256" key="6">
    <source>
        <dbReference type="ARBA" id="ARBA00022741"/>
    </source>
</evidence>
<reference evidence="14" key="1">
    <citation type="journal article" date="2016" name="Int. J. Syst. Evol. Microbiol.">
        <title>Pseudoxanthomonas helianthi sp. nov., isolated from roots of Jerusalem artichoke (Helianthus tuberosus).</title>
        <authorList>
            <person name="Kittiwongwattana C."/>
            <person name="Thawai C."/>
        </authorList>
    </citation>
    <scope>NUCLEOTIDE SEQUENCE</scope>
    <source>
        <strain evidence="14">110414</strain>
    </source>
</reference>
<evidence type="ECO:0000256" key="7">
    <source>
        <dbReference type="ARBA" id="ARBA00022840"/>
    </source>
</evidence>
<dbReference type="InterPro" id="IPR011017">
    <property type="entry name" value="TRASH_dom"/>
</dbReference>
<name>A0A940X4H6_9GAMM</name>
<evidence type="ECO:0000256" key="5">
    <source>
        <dbReference type="ARBA" id="ARBA00022723"/>
    </source>
</evidence>
<feature type="domain" description="TRASH" evidence="13">
    <location>
        <begin position="61"/>
        <end position="99"/>
    </location>
</feature>
<evidence type="ECO:0000256" key="3">
    <source>
        <dbReference type="ARBA" id="ARBA00022475"/>
    </source>
</evidence>
<feature type="transmembrane region" description="Helical" evidence="11">
    <location>
        <begin position="764"/>
        <end position="782"/>
    </location>
</feature>
<comment type="subcellular location">
    <subcellularLocation>
        <location evidence="1">Cell membrane</location>
        <topology evidence="1">Multi-pass membrane protein</topology>
    </subcellularLocation>
</comment>
<gene>
    <name evidence="14" type="ORF">J5837_13155</name>
</gene>
<evidence type="ECO:0000256" key="9">
    <source>
        <dbReference type="ARBA" id="ARBA00022989"/>
    </source>
</evidence>
<dbReference type="CDD" id="cd02094">
    <property type="entry name" value="P-type_ATPase_Cu-like"/>
    <property type="match status" value="1"/>
</dbReference>
<evidence type="ECO:0000256" key="2">
    <source>
        <dbReference type="ARBA" id="ARBA00006024"/>
    </source>
</evidence>
<dbReference type="InterPro" id="IPR023298">
    <property type="entry name" value="ATPase_P-typ_TM_dom_sf"/>
</dbReference>
<dbReference type="SUPFAM" id="SSF47240">
    <property type="entry name" value="Ferritin-like"/>
    <property type="match status" value="1"/>
</dbReference>
<dbReference type="InterPro" id="IPR009078">
    <property type="entry name" value="Ferritin-like_SF"/>
</dbReference>
<dbReference type="EMBL" id="JAGKTC010000003">
    <property type="protein sequence ID" value="MBP3985355.1"/>
    <property type="molecule type" value="Genomic_DNA"/>
</dbReference>
<dbReference type="SMART" id="SM00746">
    <property type="entry name" value="TRASH"/>
    <property type="match status" value="1"/>
</dbReference>
<dbReference type="Pfam" id="PF19335">
    <property type="entry name" value="HMBD"/>
    <property type="match status" value="1"/>
</dbReference>
<dbReference type="SUPFAM" id="SSF56784">
    <property type="entry name" value="HAD-like"/>
    <property type="match status" value="1"/>
</dbReference>
<dbReference type="NCBIfam" id="TIGR01494">
    <property type="entry name" value="ATPase_P-type"/>
    <property type="match status" value="1"/>
</dbReference>
<keyword evidence="9 11" id="KW-1133">Transmembrane helix</keyword>
<protein>
    <submittedName>
        <fullName evidence="14">Heavy metal translocating P-type ATPase</fullName>
    </submittedName>
</protein>
<dbReference type="GO" id="GO:0055070">
    <property type="term" value="P:copper ion homeostasis"/>
    <property type="evidence" value="ECO:0007669"/>
    <property type="project" value="TreeGrafter"/>
</dbReference>
<dbReference type="PRINTS" id="PR00119">
    <property type="entry name" value="CATATPASE"/>
</dbReference>
<dbReference type="InterPro" id="IPR023214">
    <property type="entry name" value="HAD_sf"/>
</dbReference>
<keyword evidence="8" id="KW-1278">Translocase</keyword>
<keyword evidence="6 11" id="KW-0547">Nucleotide-binding</keyword>
<dbReference type="SUPFAM" id="SSF81665">
    <property type="entry name" value="Calcium ATPase, transmembrane domain M"/>
    <property type="match status" value="1"/>
</dbReference>
<feature type="region of interest" description="Disordered" evidence="12">
    <location>
        <begin position="1"/>
        <end position="26"/>
    </location>
</feature>
<organism evidence="14 15">
    <name type="scientific">Pseudoxanthomonas helianthi</name>
    <dbReference type="NCBI Taxonomy" id="1453541"/>
    <lineage>
        <taxon>Bacteria</taxon>
        <taxon>Pseudomonadati</taxon>
        <taxon>Pseudomonadota</taxon>
        <taxon>Gammaproteobacteria</taxon>
        <taxon>Lysobacterales</taxon>
        <taxon>Lysobacteraceae</taxon>
        <taxon>Pseudoxanthomonas</taxon>
    </lineage>
</organism>
<evidence type="ECO:0000256" key="1">
    <source>
        <dbReference type="ARBA" id="ARBA00004651"/>
    </source>
</evidence>
<dbReference type="GO" id="GO:0043682">
    <property type="term" value="F:P-type divalent copper transporter activity"/>
    <property type="evidence" value="ECO:0007669"/>
    <property type="project" value="TreeGrafter"/>
</dbReference>
<dbReference type="InterPro" id="IPR018303">
    <property type="entry name" value="ATPase_P-typ_P_site"/>
</dbReference>
<feature type="transmembrane region" description="Helical" evidence="11">
    <location>
        <begin position="224"/>
        <end position="251"/>
    </location>
</feature>
<dbReference type="SFLD" id="SFLDS00003">
    <property type="entry name" value="Haloacid_Dehalogenase"/>
    <property type="match status" value="1"/>
</dbReference>
<dbReference type="GO" id="GO:0060003">
    <property type="term" value="P:copper ion export"/>
    <property type="evidence" value="ECO:0007669"/>
    <property type="project" value="UniProtKB-ARBA"/>
</dbReference>
<dbReference type="NCBIfam" id="TIGR01511">
    <property type="entry name" value="ATPase-IB1_Cu"/>
    <property type="match status" value="1"/>
</dbReference>
<comment type="caution">
    <text evidence="14">The sequence shown here is derived from an EMBL/GenBank/DDBJ whole genome shotgun (WGS) entry which is preliminary data.</text>
</comment>
<dbReference type="InterPro" id="IPR036412">
    <property type="entry name" value="HAD-like_sf"/>
</dbReference>
<evidence type="ECO:0000313" key="14">
    <source>
        <dbReference type="EMBL" id="MBP3985355.1"/>
    </source>
</evidence>
<dbReference type="PRINTS" id="PR00943">
    <property type="entry name" value="CUATPASE"/>
</dbReference>
<dbReference type="Gene3D" id="2.70.150.10">
    <property type="entry name" value="Calcium-transporting ATPase, cytoplasmic transduction domain A"/>
    <property type="match status" value="1"/>
</dbReference>
<dbReference type="RefSeq" id="WP_210537223.1">
    <property type="nucleotide sequence ID" value="NZ_JAGKTC010000003.1"/>
</dbReference>
<feature type="transmembrane region" description="Helical" evidence="11">
    <location>
        <begin position="164"/>
        <end position="181"/>
    </location>
</feature>
<dbReference type="Proteomes" id="UP000673447">
    <property type="component" value="Unassembled WGS sequence"/>
</dbReference>
<dbReference type="Gene3D" id="3.40.50.1000">
    <property type="entry name" value="HAD superfamily/HAD-like"/>
    <property type="match status" value="1"/>
</dbReference>
<dbReference type="GO" id="GO:0005524">
    <property type="term" value="F:ATP binding"/>
    <property type="evidence" value="ECO:0007669"/>
    <property type="project" value="UniProtKB-UniRule"/>
</dbReference>
<evidence type="ECO:0000259" key="13">
    <source>
        <dbReference type="SMART" id="SM00746"/>
    </source>
</evidence>
<feature type="transmembrane region" description="Helical" evidence="11">
    <location>
        <begin position="416"/>
        <end position="438"/>
    </location>
</feature>
<dbReference type="Pfam" id="PF00122">
    <property type="entry name" value="E1-E2_ATPase"/>
    <property type="match status" value="1"/>
</dbReference>
<dbReference type="InterPro" id="IPR023299">
    <property type="entry name" value="ATPase_P-typ_cyto_dom_N"/>
</dbReference>
<dbReference type="PROSITE" id="PS00154">
    <property type="entry name" value="ATPASE_E1_E2"/>
    <property type="match status" value="1"/>
</dbReference>
<dbReference type="InterPro" id="IPR044492">
    <property type="entry name" value="P_typ_ATPase_HD_dom"/>
</dbReference>
<dbReference type="InterPro" id="IPR059000">
    <property type="entry name" value="ATPase_P-type_domA"/>
</dbReference>
<dbReference type="InterPro" id="IPR045800">
    <property type="entry name" value="HMBD"/>
</dbReference>
<reference evidence="14" key="2">
    <citation type="submission" date="2021-03" db="EMBL/GenBank/DDBJ databases">
        <authorList>
            <person name="Cao W."/>
        </authorList>
    </citation>
    <scope>NUCLEOTIDE SEQUENCE</scope>
    <source>
        <strain evidence="14">110414</strain>
    </source>
</reference>
<dbReference type="InterPro" id="IPR008250">
    <property type="entry name" value="ATPase_P-typ_transduc_dom_A_sf"/>
</dbReference>
<dbReference type="GO" id="GO:0005507">
    <property type="term" value="F:copper ion binding"/>
    <property type="evidence" value="ECO:0007669"/>
    <property type="project" value="TreeGrafter"/>
</dbReference>
<dbReference type="InterPro" id="IPR007029">
    <property type="entry name" value="YHS_dom"/>
</dbReference>
<dbReference type="SFLD" id="SFLDF00027">
    <property type="entry name" value="p-type_atpase"/>
    <property type="match status" value="1"/>
</dbReference>
<feature type="transmembrane region" description="Helical" evidence="11">
    <location>
        <begin position="263"/>
        <end position="281"/>
    </location>
</feature>
<evidence type="ECO:0000256" key="8">
    <source>
        <dbReference type="ARBA" id="ARBA00022967"/>
    </source>
</evidence>
<keyword evidence="4 11" id="KW-0812">Transmembrane</keyword>
<dbReference type="GO" id="GO:0016491">
    <property type="term" value="F:oxidoreductase activity"/>
    <property type="evidence" value="ECO:0007669"/>
    <property type="project" value="InterPro"/>
</dbReference>
<evidence type="ECO:0000256" key="12">
    <source>
        <dbReference type="SAM" id="MobiDB-lite"/>
    </source>
</evidence>
<feature type="transmembrane region" description="Helical" evidence="11">
    <location>
        <begin position="444"/>
        <end position="467"/>
    </location>
</feature>
<dbReference type="PANTHER" id="PTHR43520:SF8">
    <property type="entry name" value="P-TYPE CU(+) TRANSPORTER"/>
    <property type="match status" value="1"/>
</dbReference>
<dbReference type="FunFam" id="2.70.150.10:FF:000020">
    <property type="entry name" value="Copper-exporting P-type ATPase A"/>
    <property type="match status" value="1"/>
</dbReference>
<dbReference type="NCBIfam" id="TIGR01525">
    <property type="entry name" value="ATPase-IB_hvy"/>
    <property type="match status" value="1"/>
</dbReference>
<accession>A0A940X4H6</accession>
<dbReference type="InterPro" id="IPR027256">
    <property type="entry name" value="P-typ_ATPase_IB"/>
</dbReference>